<name>Z9JKE7_9GAMM</name>
<evidence type="ECO:0000313" key="1">
    <source>
        <dbReference type="EMBL" id="EWS78634.1"/>
    </source>
</evidence>
<protein>
    <submittedName>
        <fullName evidence="1">Uncharacterized protein</fullName>
    </submittedName>
</protein>
<dbReference type="Proteomes" id="UP000020406">
    <property type="component" value="Unassembled WGS sequence"/>
</dbReference>
<accession>Z9JKE7</accession>
<comment type="caution">
    <text evidence="1">The sequence shown here is derived from an EMBL/GenBank/DDBJ whole genome shotgun (WGS) entry which is preliminary data.</text>
</comment>
<sequence length="42" mass="4509">MHDQAICGLVQCNGHLQSVGTLLTAPRQAQVQVFVSVQVKFG</sequence>
<dbReference type="STRING" id="1444770.AF72_04910"/>
<evidence type="ECO:0000313" key="2">
    <source>
        <dbReference type="Proteomes" id="UP000020406"/>
    </source>
</evidence>
<dbReference type="EMBL" id="JDSQ01000006">
    <property type="protein sequence ID" value="EWS78634.1"/>
    <property type="molecule type" value="Genomic_DNA"/>
</dbReference>
<proteinExistence type="predicted"/>
<gene>
    <name evidence="1" type="ORF">AF72_04910</name>
</gene>
<reference evidence="1 2" key="1">
    <citation type="journal article" date="2014" name="Genome Announc.">
        <title>Draft Genome Sequence of Xylella fastidiosa Pear Leaf Scorch Strain in Taiwan.</title>
        <authorList>
            <person name="Su C.C."/>
            <person name="Deng W.L."/>
            <person name="Jan F.J."/>
            <person name="Chang C.J."/>
            <person name="Huang H."/>
            <person name="Chen J."/>
        </authorList>
    </citation>
    <scope>NUCLEOTIDE SEQUENCE [LARGE SCALE GENOMIC DNA]</scope>
    <source>
        <strain evidence="1 2">PLS229</strain>
    </source>
</reference>
<dbReference type="AlphaFoldDB" id="Z9JKE7"/>
<organism evidence="1 2">
    <name type="scientific">Xylella taiwanensis</name>
    <dbReference type="NCBI Taxonomy" id="1444770"/>
    <lineage>
        <taxon>Bacteria</taxon>
        <taxon>Pseudomonadati</taxon>
        <taxon>Pseudomonadota</taxon>
        <taxon>Gammaproteobacteria</taxon>
        <taxon>Lysobacterales</taxon>
        <taxon>Lysobacteraceae</taxon>
        <taxon>Xylella</taxon>
    </lineage>
</organism>